<dbReference type="InterPro" id="IPR018060">
    <property type="entry name" value="HTH_AraC"/>
</dbReference>
<evidence type="ECO:0000256" key="1">
    <source>
        <dbReference type="ARBA" id="ARBA00023015"/>
    </source>
</evidence>
<dbReference type="PROSITE" id="PS01124">
    <property type="entry name" value="HTH_ARAC_FAMILY_2"/>
    <property type="match status" value="1"/>
</dbReference>
<dbReference type="SMART" id="SM00342">
    <property type="entry name" value="HTH_ARAC"/>
    <property type="match status" value="1"/>
</dbReference>
<dbReference type="EMBL" id="FNFD01000007">
    <property type="protein sequence ID" value="SDK44364.1"/>
    <property type="molecule type" value="Genomic_DNA"/>
</dbReference>
<proteinExistence type="predicted"/>
<accession>A0A1G9BYY6</accession>
<dbReference type="PANTHER" id="PTHR43130">
    <property type="entry name" value="ARAC-FAMILY TRANSCRIPTIONAL REGULATOR"/>
    <property type="match status" value="1"/>
</dbReference>
<feature type="domain" description="HTH araC/xylS-type" evidence="3">
    <location>
        <begin position="216"/>
        <end position="314"/>
    </location>
</feature>
<keyword evidence="2" id="KW-0804">Transcription</keyword>
<sequence>MKSVAILLFPDVLMLDVAGPIEVFSIANRYLAPADHYRISTISIAEPGVRASNGLRLLTDHVLADAPEAFDLLLVPGGPNAYNESHPALLPWLRRATQASRRYGSICTGAFILGEAGLLDGRQVTTHWNYTERLARRFPAARVITDRIFIADGELITSGGITAGIDMALAILADDHGKKLAVDVAKVLLVAMKRQGGQAQFSPMLAEVAREDSPIARAQQYIFDRLEEELSVDVLAEVAGMSARHFSRLFARDTGKTPMEFVHAARIDRARNLLETTDLPLKTVAYRSGFRSVRCMRILFSERLGLSPAQYRHQFG</sequence>
<evidence type="ECO:0000259" key="3">
    <source>
        <dbReference type="PROSITE" id="PS01124"/>
    </source>
</evidence>
<evidence type="ECO:0000313" key="4">
    <source>
        <dbReference type="EMBL" id="SDK44364.1"/>
    </source>
</evidence>
<protein>
    <submittedName>
        <fullName evidence="4">Transcriptional regulator GlxA family, contains an amidase domain and an AraC-type DNA-binding HTH domain</fullName>
    </submittedName>
</protein>
<dbReference type="InterPro" id="IPR009057">
    <property type="entry name" value="Homeodomain-like_sf"/>
</dbReference>
<dbReference type="Pfam" id="PF12833">
    <property type="entry name" value="HTH_18"/>
    <property type="match status" value="1"/>
</dbReference>
<keyword evidence="1" id="KW-0805">Transcription regulation</keyword>
<organism evidence="4 5">
    <name type="scientific">Pseudomonas indica</name>
    <dbReference type="NCBI Taxonomy" id="137658"/>
    <lineage>
        <taxon>Bacteria</taxon>
        <taxon>Pseudomonadati</taxon>
        <taxon>Pseudomonadota</taxon>
        <taxon>Gammaproteobacteria</taxon>
        <taxon>Pseudomonadales</taxon>
        <taxon>Pseudomonadaceae</taxon>
        <taxon>Pseudomonas</taxon>
    </lineage>
</organism>
<keyword evidence="4" id="KW-0238">DNA-binding</keyword>
<dbReference type="InterPro" id="IPR029062">
    <property type="entry name" value="Class_I_gatase-like"/>
</dbReference>
<evidence type="ECO:0000256" key="2">
    <source>
        <dbReference type="ARBA" id="ARBA00023163"/>
    </source>
</evidence>
<dbReference type="SUPFAM" id="SSF52317">
    <property type="entry name" value="Class I glutamine amidotransferase-like"/>
    <property type="match status" value="1"/>
</dbReference>
<dbReference type="Proteomes" id="UP000198706">
    <property type="component" value="Unassembled WGS sequence"/>
</dbReference>
<dbReference type="InterPro" id="IPR052158">
    <property type="entry name" value="INH-QAR"/>
</dbReference>
<evidence type="ECO:0000313" key="5">
    <source>
        <dbReference type="Proteomes" id="UP000198706"/>
    </source>
</evidence>
<dbReference type="GO" id="GO:0003700">
    <property type="term" value="F:DNA-binding transcription factor activity"/>
    <property type="evidence" value="ECO:0007669"/>
    <property type="project" value="InterPro"/>
</dbReference>
<gene>
    <name evidence="4" type="ORF">SAMN05216186_10758</name>
</gene>
<dbReference type="Gene3D" id="3.40.50.880">
    <property type="match status" value="1"/>
</dbReference>
<dbReference type="GO" id="GO:0043565">
    <property type="term" value="F:sequence-specific DNA binding"/>
    <property type="evidence" value="ECO:0007669"/>
    <property type="project" value="InterPro"/>
</dbReference>
<dbReference type="RefSeq" id="WP_084337531.1">
    <property type="nucleotide sequence ID" value="NZ_FNFD01000007.1"/>
</dbReference>
<name>A0A1G9BYY6_9PSED</name>
<dbReference type="InterPro" id="IPR002818">
    <property type="entry name" value="DJ-1/PfpI"/>
</dbReference>
<dbReference type="Gene3D" id="1.10.10.60">
    <property type="entry name" value="Homeodomain-like"/>
    <property type="match status" value="2"/>
</dbReference>
<dbReference type="CDD" id="cd03137">
    <property type="entry name" value="GATase1_AraC_1"/>
    <property type="match status" value="1"/>
</dbReference>
<dbReference type="AlphaFoldDB" id="A0A1G9BYY6"/>
<dbReference type="STRING" id="137658.SAMN05216186_10758"/>
<reference evidence="4 5" key="1">
    <citation type="submission" date="2016-10" db="EMBL/GenBank/DDBJ databases">
        <authorList>
            <person name="de Groot N.N."/>
        </authorList>
    </citation>
    <scope>NUCLEOTIDE SEQUENCE [LARGE SCALE GENOMIC DNA]</scope>
    <source>
        <strain evidence="4 5">JCM 21544</strain>
    </source>
</reference>
<dbReference type="PANTHER" id="PTHR43130:SF3">
    <property type="entry name" value="HTH-TYPE TRANSCRIPTIONAL REGULATOR RV1931C"/>
    <property type="match status" value="1"/>
</dbReference>
<keyword evidence="5" id="KW-1185">Reference proteome</keyword>
<dbReference type="Pfam" id="PF01965">
    <property type="entry name" value="DJ-1_PfpI"/>
    <property type="match status" value="1"/>
</dbReference>
<dbReference type="SUPFAM" id="SSF46689">
    <property type="entry name" value="Homeodomain-like"/>
    <property type="match status" value="2"/>
</dbReference>